<keyword evidence="3" id="KW-0812">Transmembrane</keyword>
<dbReference type="AlphaFoldDB" id="A0A5K3FQS7"/>
<evidence type="ECO:0000256" key="3">
    <source>
        <dbReference type="SAM" id="Phobius"/>
    </source>
</evidence>
<keyword evidence="3" id="KW-1133">Transmembrane helix</keyword>
<dbReference type="PROSITE" id="PS00061">
    <property type="entry name" value="ADH_SHORT"/>
    <property type="match status" value="1"/>
</dbReference>
<proteinExistence type="inferred from homology"/>
<organism evidence="5">
    <name type="scientific">Mesocestoides corti</name>
    <name type="common">Flatworm</name>
    <dbReference type="NCBI Taxonomy" id="53468"/>
    <lineage>
        <taxon>Eukaryota</taxon>
        <taxon>Metazoa</taxon>
        <taxon>Spiralia</taxon>
        <taxon>Lophotrochozoa</taxon>
        <taxon>Platyhelminthes</taxon>
        <taxon>Cestoda</taxon>
        <taxon>Eucestoda</taxon>
        <taxon>Cyclophyllidea</taxon>
        <taxon>Mesocestoididae</taxon>
        <taxon>Mesocestoides</taxon>
    </lineage>
</organism>
<dbReference type="GO" id="GO:0005789">
    <property type="term" value="C:endoplasmic reticulum membrane"/>
    <property type="evidence" value="ECO:0007669"/>
    <property type="project" value="TreeGrafter"/>
</dbReference>
<dbReference type="InterPro" id="IPR036291">
    <property type="entry name" value="NAD(P)-bd_dom_sf"/>
</dbReference>
<dbReference type="PRINTS" id="PR00080">
    <property type="entry name" value="SDRFAMILY"/>
</dbReference>
<feature type="domain" description="Ketoreductase" evidence="4">
    <location>
        <begin position="31"/>
        <end position="219"/>
    </location>
</feature>
<keyword evidence="3" id="KW-0472">Membrane</keyword>
<dbReference type="InterPro" id="IPR057326">
    <property type="entry name" value="KR_dom"/>
</dbReference>
<feature type="transmembrane region" description="Helical" evidence="3">
    <location>
        <begin position="32"/>
        <end position="51"/>
    </location>
</feature>
<evidence type="ECO:0000313" key="5">
    <source>
        <dbReference type="WBParaSite" id="MCU_010559-RA"/>
    </source>
</evidence>
<dbReference type="InterPro" id="IPR020904">
    <property type="entry name" value="Sc_DH/Rdtase_CS"/>
</dbReference>
<name>A0A5K3FQS7_MESCO</name>
<accession>A0A5K3FQS7</accession>
<evidence type="ECO:0000256" key="2">
    <source>
        <dbReference type="RuleBase" id="RU000363"/>
    </source>
</evidence>
<dbReference type="PANTHER" id="PTHR43550:SF3">
    <property type="entry name" value="3-KETODIHYDROSPHINGOSINE REDUCTASE"/>
    <property type="match status" value="1"/>
</dbReference>
<protein>
    <submittedName>
        <fullName evidence="5">3-ketodihydrosphingosine reductase</fullName>
    </submittedName>
</protein>
<dbReference type="GO" id="GO:0006666">
    <property type="term" value="P:3-keto-sphinganine metabolic process"/>
    <property type="evidence" value="ECO:0007669"/>
    <property type="project" value="TreeGrafter"/>
</dbReference>
<dbReference type="WBParaSite" id="MCU_010559-RA">
    <property type="protein sequence ID" value="MCU_010559-RA"/>
    <property type="gene ID" value="MCU_010559"/>
</dbReference>
<dbReference type="Pfam" id="PF00106">
    <property type="entry name" value="adh_short"/>
    <property type="match status" value="1"/>
</dbReference>
<dbReference type="GO" id="GO:0030148">
    <property type="term" value="P:sphingolipid biosynthetic process"/>
    <property type="evidence" value="ECO:0007669"/>
    <property type="project" value="TreeGrafter"/>
</dbReference>
<dbReference type="GO" id="GO:0047560">
    <property type="term" value="F:3-dehydrosphinganine reductase activity"/>
    <property type="evidence" value="ECO:0007669"/>
    <property type="project" value="TreeGrafter"/>
</dbReference>
<dbReference type="SMART" id="SM00822">
    <property type="entry name" value="PKS_KR"/>
    <property type="match status" value="1"/>
</dbReference>
<feature type="transmembrane region" description="Helical" evidence="3">
    <location>
        <begin position="169"/>
        <end position="189"/>
    </location>
</feature>
<feature type="transmembrane region" description="Helical" evidence="3">
    <location>
        <begin position="296"/>
        <end position="320"/>
    </location>
</feature>
<sequence>MILAISGAVVLAYLVRWWVSQRPREVTLEGRHVLITGGSSGIGLALAAEALRRRAGRVTLVARDATRLADSRRKLIEAFGADCDVRTVSLDIAGSFDVIQESLLVTHKVGTVDVLINCAGMSVARTFEECAPDAFERQMRINYLGGVHVTKALLPAMLGDADACQRRRIAFVSSLAGLISIYGFAGYAASKAAVGAFASVLQQELEDCGPAVTVVFPPDTDTPGLKTENVGKPAITSAISDAGGLYSPEEVASNAMRDILAGRRRSLLGVTGHALSWATAGVSRPQEAFLLPLPPLLAAGLEVLLAPLFKVALMGFAYWCRLCILRHRRLEKPERQC</sequence>
<evidence type="ECO:0000256" key="1">
    <source>
        <dbReference type="ARBA" id="ARBA00023002"/>
    </source>
</evidence>
<reference evidence="5" key="1">
    <citation type="submission" date="2019-11" db="UniProtKB">
        <authorList>
            <consortium name="WormBaseParasite"/>
        </authorList>
    </citation>
    <scope>IDENTIFICATION</scope>
</reference>
<keyword evidence="1" id="KW-0560">Oxidoreductase</keyword>
<evidence type="ECO:0000259" key="4">
    <source>
        <dbReference type="SMART" id="SM00822"/>
    </source>
</evidence>
<comment type="similarity">
    <text evidence="2">Belongs to the short-chain dehydrogenases/reductases (SDR) family.</text>
</comment>
<dbReference type="PANTHER" id="PTHR43550">
    <property type="entry name" value="3-KETODIHYDROSPHINGOSINE REDUCTASE"/>
    <property type="match status" value="1"/>
</dbReference>
<dbReference type="SUPFAM" id="SSF51735">
    <property type="entry name" value="NAD(P)-binding Rossmann-fold domains"/>
    <property type="match status" value="1"/>
</dbReference>
<dbReference type="InterPro" id="IPR002347">
    <property type="entry name" value="SDR_fam"/>
</dbReference>
<dbReference type="PRINTS" id="PR00081">
    <property type="entry name" value="GDHRDH"/>
</dbReference>
<dbReference type="Gene3D" id="3.40.50.720">
    <property type="entry name" value="NAD(P)-binding Rossmann-like Domain"/>
    <property type="match status" value="1"/>
</dbReference>